<organism evidence="1 2">
    <name type="scientific">Trichonephila clavata</name>
    <name type="common">Joro spider</name>
    <name type="synonym">Nephila clavata</name>
    <dbReference type="NCBI Taxonomy" id="2740835"/>
    <lineage>
        <taxon>Eukaryota</taxon>
        <taxon>Metazoa</taxon>
        <taxon>Ecdysozoa</taxon>
        <taxon>Arthropoda</taxon>
        <taxon>Chelicerata</taxon>
        <taxon>Arachnida</taxon>
        <taxon>Araneae</taxon>
        <taxon>Araneomorphae</taxon>
        <taxon>Entelegynae</taxon>
        <taxon>Araneoidea</taxon>
        <taxon>Nephilidae</taxon>
        <taxon>Trichonephila</taxon>
    </lineage>
</organism>
<evidence type="ECO:0000313" key="1">
    <source>
        <dbReference type="EMBL" id="GFQ81502.1"/>
    </source>
</evidence>
<dbReference type="EMBL" id="BMAO01012445">
    <property type="protein sequence ID" value="GFQ81502.1"/>
    <property type="molecule type" value="Genomic_DNA"/>
</dbReference>
<comment type="caution">
    <text evidence="1">The sequence shown here is derived from an EMBL/GenBank/DDBJ whole genome shotgun (WGS) entry which is preliminary data.</text>
</comment>
<dbReference type="Proteomes" id="UP000887116">
    <property type="component" value="Unassembled WGS sequence"/>
</dbReference>
<keyword evidence="2" id="KW-1185">Reference proteome</keyword>
<proteinExistence type="predicted"/>
<protein>
    <submittedName>
        <fullName evidence="1">Uncharacterized protein</fullName>
    </submittedName>
</protein>
<gene>
    <name evidence="1" type="ORF">TNCT_54631</name>
</gene>
<reference evidence="1" key="1">
    <citation type="submission" date="2020-07" db="EMBL/GenBank/DDBJ databases">
        <title>Multicomponent nature underlies the extraordinary mechanical properties of spider dragline silk.</title>
        <authorList>
            <person name="Kono N."/>
            <person name="Nakamura H."/>
            <person name="Mori M."/>
            <person name="Yoshida Y."/>
            <person name="Ohtoshi R."/>
            <person name="Malay A.D."/>
            <person name="Moran D.A.P."/>
            <person name="Tomita M."/>
            <person name="Numata K."/>
            <person name="Arakawa K."/>
        </authorList>
    </citation>
    <scope>NUCLEOTIDE SEQUENCE</scope>
</reference>
<dbReference type="AlphaFoldDB" id="A0A8X6FJ11"/>
<name>A0A8X6FJ11_TRICU</name>
<accession>A0A8X6FJ11</accession>
<sequence>MKEMSNRRELLEKLSKISEECSDIESDATNSELTSEDDADYIQSETLKIAMKSRSPTMKMKVSSICPGKGVGC</sequence>
<evidence type="ECO:0000313" key="2">
    <source>
        <dbReference type="Proteomes" id="UP000887116"/>
    </source>
</evidence>